<dbReference type="RefSeq" id="WP_080812774.1">
    <property type="nucleotide sequence ID" value="NZ_CP021983.2"/>
</dbReference>
<dbReference type="STRING" id="1641165.XM38_22125"/>
<dbReference type="KEGG" id="hhg:XM38_004090"/>
<sequence length="75" mass="8530">MHTIQTKAAVTADHQLTLSLPPEIQAGEYQVVIVLEAQPRQPQTQQPLQFPVDDYGPWPTDLSLHREEMYGDFGR</sequence>
<keyword evidence="2" id="KW-1185">Reference proteome</keyword>
<reference evidence="1 2" key="1">
    <citation type="journal article" date="2016" name="Biochim. Biophys. Acta">
        <title>Characterization of red-shifted phycobilisomes isolated from the chlorophyll f-containing cyanobacterium Halomicronema hongdechloris.</title>
        <authorList>
            <person name="Li Y."/>
            <person name="Lin Y."/>
            <person name="Garvey C.J."/>
            <person name="Birch D."/>
            <person name="Corkery R.W."/>
            <person name="Loughlin P.C."/>
            <person name="Scheer H."/>
            <person name="Willows R.D."/>
            <person name="Chen M."/>
        </authorList>
    </citation>
    <scope>NUCLEOTIDE SEQUENCE [LARGE SCALE GENOMIC DNA]</scope>
    <source>
        <strain evidence="1 2">C2206</strain>
    </source>
</reference>
<gene>
    <name evidence="1" type="ORF">XM38_004090</name>
</gene>
<evidence type="ECO:0000313" key="1">
    <source>
        <dbReference type="EMBL" id="ASC69482.1"/>
    </source>
</evidence>
<accession>A0A1Z3HGN5</accession>
<dbReference type="EMBL" id="CP021983">
    <property type="protein sequence ID" value="ASC69482.1"/>
    <property type="molecule type" value="Genomic_DNA"/>
</dbReference>
<protein>
    <submittedName>
        <fullName evidence="1">Uncharacterized protein</fullName>
    </submittedName>
</protein>
<dbReference type="Proteomes" id="UP000191901">
    <property type="component" value="Chromosome"/>
</dbReference>
<evidence type="ECO:0000313" key="2">
    <source>
        <dbReference type="Proteomes" id="UP000191901"/>
    </source>
</evidence>
<proteinExistence type="predicted"/>
<dbReference type="OrthoDB" id="515321at2"/>
<organism evidence="1 2">
    <name type="scientific">Halomicronema hongdechloris C2206</name>
    <dbReference type="NCBI Taxonomy" id="1641165"/>
    <lineage>
        <taxon>Bacteria</taxon>
        <taxon>Bacillati</taxon>
        <taxon>Cyanobacteriota</taxon>
        <taxon>Cyanophyceae</taxon>
        <taxon>Nodosilineales</taxon>
        <taxon>Nodosilineaceae</taxon>
        <taxon>Halomicronema</taxon>
    </lineage>
</organism>
<dbReference type="AlphaFoldDB" id="A0A1Z3HGN5"/>
<name>A0A1Z3HGN5_9CYAN</name>